<feature type="non-terminal residue" evidence="1">
    <location>
        <position position="1"/>
    </location>
</feature>
<gene>
    <name evidence="1" type="ORF">KIPB_015820</name>
</gene>
<dbReference type="EMBL" id="BDIP01009151">
    <property type="protein sequence ID" value="GIQ92185.1"/>
    <property type="molecule type" value="Genomic_DNA"/>
</dbReference>
<proteinExistence type="predicted"/>
<name>A0A9K3DDC0_9EUKA</name>
<reference evidence="1 2" key="1">
    <citation type="journal article" date="2018" name="PLoS ONE">
        <title>The draft genome of Kipferlia bialata reveals reductive genome evolution in fornicate parasites.</title>
        <authorList>
            <person name="Tanifuji G."/>
            <person name="Takabayashi S."/>
            <person name="Kume K."/>
            <person name="Takagi M."/>
            <person name="Nakayama T."/>
            <person name="Kamikawa R."/>
            <person name="Inagaki Y."/>
            <person name="Hashimoto T."/>
        </authorList>
    </citation>
    <scope>NUCLEOTIDE SEQUENCE [LARGE SCALE GENOMIC DNA]</scope>
    <source>
        <strain evidence="1">NY0173</strain>
    </source>
</reference>
<keyword evidence="2" id="KW-1185">Reference proteome</keyword>
<organism evidence="1 2">
    <name type="scientific">Kipferlia bialata</name>
    <dbReference type="NCBI Taxonomy" id="797122"/>
    <lineage>
        <taxon>Eukaryota</taxon>
        <taxon>Metamonada</taxon>
        <taxon>Carpediemonas-like organisms</taxon>
        <taxon>Kipferlia</taxon>
    </lineage>
</organism>
<protein>
    <submittedName>
        <fullName evidence="1">Uncharacterized protein</fullName>
    </submittedName>
</protein>
<dbReference type="Proteomes" id="UP000265618">
    <property type="component" value="Unassembled WGS sequence"/>
</dbReference>
<evidence type="ECO:0000313" key="1">
    <source>
        <dbReference type="EMBL" id="GIQ92185.1"/>
    </source>
</evidence>
<feature type="non-terminal residue" evidence="1">
    <location>
        <position position="70"/>
    </location>
</feature>
<accession>A0A9K3DDC0</accession>
<comment type="caution">
    <text evidence="1">The sequence shown here is derived from an EMBL/GenBank/DDBJ whole genome shotgun (WGS) entry which is preliminary data.</text>
</comment>
<evidence type="ECO:0000313" key="2">
    <source>
        <dbReference type="Proteomes" id="UP000265618"/>
    </source>
</evidence>
<dbReference type="AlphaFoldDB" id="A0A9K3DDC0"/>
<sequence>SASIEGFSLSTKNASVLSSLDGKLSHADTILRDISPLVNREASLVGGIETRMHSLEANMGHLNSVIDYLN</sequence>